<dbReference type="PANTHER" id="PTHR30313">
    <property type="entry name" value="DNA PRIMASE"/>
    <property type="match status" value="1"/>
</dbReference>
<comment type="function">
    <text evidence="12 13">RNA polymerase that catalyzes the synthesis of short RNA molecules used as primers for DNA polymerase during DNA replication.</text>
</comment>
<dbReference type="GO" id="GO:0005737">
    <property type="term" value="C:cytoplasm"/>
    <property type="evidence" value="ECO:0007669"/>
    <property type="project" value="TreeGrafter"/>
</dbReference>
<dbReference type="InterPro" id="IPR036977">
    <property type="entry name" value="DNA_primase_Znf_CHC2"/>
</dbReference>
<dbReference type="Pfam" id="PF08275">
    <property type="entry name" value="DNAG_N"/>
    <property type="match status" value="1"/>
</dbReference>
<dbReference type="EMBL" id="PDPS01000023">
    <property type="protein sequence ID" value="PID58242.1"/>
    <property type="molecule type" value="Genomic_DNA"/>
</dbReference>
<keyword evidence="8 12" id="KW-0862">Zinc</keyword>
<evidence type="ECO:0000256" key="5">
    <source>
        <dbReference type="ARBA" id="ARBA00022705"/>
    </source>
</evidence>
<keyword evidence="5 12" id="KW-0235">DNA replication</keyword>
<dbReference type="Proteomes" id="UP000229740">
    <property type="component" value="Unassembled WGS sequence"/>
</dbReference>
<dbReference type="SMART" id="SM00493">
    <property type="entry name" value="TOPRIM"/>
    <property type="match status" value="1"/>
</dbReference>
<reference evidence="17 18" key="1">
    <citation type="submission" date="2017-10" db="EMBL/GenBank/DDBJ databases">
        <title>Novel microbial diversity and functional potential in the marine mammal oral microbiome.</title>
        <authorList>
            <person name="Dudek N.K."/>
            <person name="Sun C.L."/>
            <person name="Burstein D."/>
            <person name="Kantor R.S."/>
            <person name="Aliaga Goltsman D.S."/>
            <person name="Bik E.M."/>
            <person name="Thomas B.C."/>
            <person name="Banfield J.F."/>
            <person name="Relman D.A."/>
        </authorList>
    </citation>
    <scope>NUCLEOTIDE SEQUENCE [LARGE SCALE GENOMIC DNA]</scope>
    <source>
        <strain evidence="17">DOLZORAL124_49_17</strain>
    </source>
</reference>
<feature type="domain" description="Toprim" evidence="16">
    <location>
        <begin position="256"/>
        <end position="337"/>
    </location>
</feature>
<dbReference type="CDD" id="cd03364">
    <property type="entry name" value="TOPRIM_DnaG_primases"/>
    <property type="match status" value="1"/>
</dbReference>
<evidence type="ECO:0000256" key="9">
    <source>
        <dbReference type="ARBA" id="ARBA00022842"/>
    </source>
</evidence>
<dbReference type="GO" id="GO:0006269">
    <property type="term" value="P:DNA replication, synthesis of primer"/>
    <property type="evidence" value="ECO:0007669"/>
    <property type="project" value="UniProtKB-UniRule"/>
</dbReference>
<evidence type="ECO:0000256" key="2">
    <source>
        <dbReference type="ARBA" id="ARBA00022515"/>
    </source>
</evidence>
<keyword evidence="11 12" id="KW-0804">Transcription</keyword>
<evidence type="ECO:0000256" key="14">
    <source>
        <dbReference type="PIRSR" id="PIRSR002811-1"/>
    </source>
</evidence>
<dbReference type="Pfam" id="PF13155">
    <property type="entry name" value="Toprim_2"/>
    <property type="match status" value="1"/>
</dbReference>
<dbReference type="InterPro" id="IPR034151">
    <property type="entry name" value="TOPRIM_DnaG_bac"/>
</dbReference>
<dbReference type="InterPro" id="IPR006171">
    <property type="entry name" value="TOPRIM_dom"/>
</dbReference>
<evidence type="ECO:0000256" key="4">
    <source>
        <dbReference type="ARBA" id="ARBA00022695"/>
    </source>
</evidence>
<comment type="caution">
    <text evidence="17">The sequence shown here is derived from an EMBL/GenBank/DDBJ whole genome shotgun (WGS) entry which is preliminary data.</text>
</comment>
<dbReference type="InterPro" id="IPR006295">
    <property type="entry name" value="DNA_primase_DnaG"/>
</dbReference>
<comment type="similarity">
    <text evidence="12 13">Belongs to the DnaG primase family.</text>
</comment>
<dbReference type="SMART" id="SM00400">
    <property type="entry name" value="ZnF_CHCC"/>
    <property type="match status" value="1"/>
</dbReference>
<name>A0A2G6E8Q6_9BACT</name>
<feature type="zinc finger region" description="CHC2-type" evidence="12 14">
    <location>
        <begin position="40"/>
        <end position="64"/>
    </location>
</feature>
<comment type="cofactor">
    <cofactor evidence="12 13 14">
        <name>Zn(2+)</name>
        <dbReference type="ChEBI" id="CHEBI:29105"/>
    </cofactor>
    <text evidence="12 13 14">Binds 1 zinc ion per monomer.</text>
</comment>
<sequence length="592" mass="68058">MPSRIPEETIDEIRIQNDITGLISEYVVLEKAGRNFKGLCPFHHEKTPSFIVNPGKQIFHCYGCGEGGNVFSFLMKHEKYSFPEAVRVLAQRAGIPLQDQKPARQLERYEALYRVQREAAHSFSRNLLNHPQAASVREYLGRRGINEELIRNFSLGYALPEWDGLRKVLASQYPSDLMLESGLAIKKKNGNGQYDRFRDRLMIPIYDERGRIAGFGGRTLREGGPKYLNSPESMIFHKSRTLFGLHQAKDEIRRLGSILIVEGYFDMIIPYGHGVKNIAATMGTALTEQHLRLLQRYARKVVLIFDSDPAGVKAVMRTLDLFLASDVEVRAVVLPQGEDPDSFVRKKGADRFRKAVENAPMLLDFIRDRIVERYDLSRVEQQIECANQILPMMMKIRNIIERNAQISKTADVLHVTDVSILQQFKRMAESGTSRIEYPSRARASASMPILEQYLIKALLKDKRLILGVKDALKLEELSSPLSRKIVQELFVYSDKADFEAQIFDAFQTSEAREELSMLLIRSDEIVDPARTVRDCLLELHRKPLERATRHVSIRVREAQEKKDVKRLEELLEQKNKDLVRKQQNRPQKKKEL</sequence>
<evidence type="ECO:0000313" key="18">
    <source>
        <dbReference type="Proteomes" id="UP000229740"/>
    </source>
</evidence>
<dbReference type="Pfam" id="PF01807">
    <property type="entry name" value="Zn_ribbon_DnaG"/>
    <property type="match status" value="1"/>
</dbReference>
<evidence type="ECO:0000256" key="12">
    <source>
        <dbReference type="HAMAP-Rule" id="MF_00974"/>
    </source>
</evidence>
<dbReference type="PIRSF" id="PIRSF002811">
    <property type="entry name" value="DnaG"/>
    <property type="match status" value="1"/>
</dbReference>
<dbReference type="GO" id="GO:0003677">
    <property type="term" value="F:DNA binding"/>
    <property type="evidence" value="ECO:0007669"/>
    <property type="project" value="UniProtKB-KW"/>
</dbReference>
<dbReference type="FunFam" id="3.40.1360.10:FF:000002">
    <property type="entry name" value="DNA primase"/>
    <property type="match status" value="1"/>
</dbReference>
<feature type="coiled-coil region" evidence="15">
    <location>
        <begin position="557"/>
        <end position="584"/>
    </location>
</feature>
<comment type="subunit">
    <text evidence="12">Monomer. Interacts with DnaB.</text>
</comment>
<dbReference type="InterPro" id="IPR013264">
    <property type="entry name" value="DNAG_N"/>
</dbReference>
<dbReference type="InterPro" id="IPR037068">
    <property type="entry name" value="DNA_primase_core_N_sf"/>
</dbReference>
<dbReference type="InterPro" id="IPR019475">
    <property type="entry name" value="DNA_primase_DnaB-bd"/>
</dbReference>
<dbReference type="Gene3D" id="3.90.580.10">
    <property type="entry name" value="Zinc finger, CHC2-type domain"/>
    <property type="match status" value="1"/>
</dbReference>
<accession>A0A2G6E8Q6</accession>
<dbReference type="InterPro" id="IPR050219">
    <property type="entry name" value="DnaG_primase"/>
</dbReference>
<dbReference type="Gene3D" id="1.10.860.10">
    <property type="entry name" value="DNAb Helicase, Chain A"/>
    <property type="match status" value="1"/>
</dbReference>
<keyword evidence="3 12" id="KW-0808">Transferase</keyword>
<dbReference type="GO" id="GO:0003899">
    <property type="term" value="F:DNA-directed RNA polymerase activity"/>
    <property type="evidence" value="ECO:0007669"/>
    <property type="project" value="UniProtKB-UniRule"/>
</dbReference>
<dbReference type="InterPro" id="IPR030846">
    <property type="entry name" value="DnaG_bac"/>
</dbReference>
<evidence type="ECO:0000256" key="7">
    <source>
        <dbReference type="ARBA" id="ARBA00022771"/>
    </source>
</evidence>
<evidence type="ECO:0000256" key="1">
    <source>
        <dbReference type="ARBA" id="ARBA00022478"/>
    </source>
</evidence>
<keyword evidence="4 12" id="KW-0548">Nucleotidyltransferase</keyword>
<dbReference type="GO" id="GO:0008270">
    <property type="term" value="F:zinc ion binding"/>
    <property type="evidence" value="ECO:0007669"/>
    <property type="project" value="UniProtKB-UniRule"/>
</dbReference>
<evidence type="ECO:0000256" key="15">
    <source>
        <dbReference type="SAM" id="Coils"/>
    </source>
</evidence>
<dbReference type="SUPFAM" id="SSF56731">
    <property type="entry name" value="DNA primase core"/>
    <property type="match status" value="1"/>
</dbReference>
<proteinExistence type="inferred from homology"/>
<dbReference type="EC" id="2.7.7.101" evidence="12"/>
<comment type="domain">
    <text evidence="12">Contains an N-terminal zinc-binding domain, a central core domain that contains the primase activity, and a C-terminal DnaB-binding domain.</text>
</comment>
<organism evidence="17 18">
    <name type="scientific">candidate division KSB3 bacterium</name>
    <dbReference type="NCBI Taxonomy" id="2044937"/>
    <lineage>
        <taxon>Bacteria</taxon>
        <taxon>candidate division KSB3</taxon>
    </lineage>
</organism>
<dbReference type="InterPro" id="IPR002694">
    <property type="entry name" value="Znf_CHC2"/>
</dbReference>
<comment type="catalytic activity">
    <reaction evidence="12">
        <text>ssDNA + n NTP = ssDNA/pppN(pN)n-1 hybrid + (n-1) diphosphate.</text>
        <dbReference type="EC" id="2.7.7.101"/>
    </reaction>
</comment>
<dbReference type="FunFam" id="3.90.580.10:FF:000001">
    <property type="entry name" value="DNA primase"/>
    <property type="match status" value="1"/>
</dbReference>
<protein>
    <recommendedName>
        <fullName evidence="12 13">DNA primase</fullName>
        <ecNumber evidence="12">2.7.7.101</ecNumber>
    </recommendedName>
</protein>
<evidence type="ECO:0000259" key="16">
    <source>
        <dbReference type="PROSITE" id="PS50880"/>
    </source>
</evidence>
<keyword evidence="2 12" id="KW-0639">Primosome</keyword>
<dbReference type="Gene3D" id="3.40.1360.10">
    <property type="match status" value="1"/>
</dbReference>
<evidence type="ECO:0000256" key="11">
    <source>
        <dbReference type="ARBA" id="ARBA00023163"/>
    </source>
</evidence>
<gene>
    <name evidence="12" type="primary">dnaG</name>
    <name evidence="17" type="ORF">CSB45_04015</name>
</gene>
<keyword evidence="15" id="KW-0175">Coiled coil</keyword>
<dbReference type="GO" id="GO:1990077">
    <property type="term" value="C:primosome complex"/>
    <property type="evidence" value="ECO:0007669"/>
    <property type="project" value="UniProtKB-KW"/>
</dbReference>
<dbReference type="AlphaFoldDB" id="A0A2G6E8Q6"/>
<evidence type="ECO:0000256" key="6">
    <source>
        <dbReference type="ARBA" id="ARBA00022723"/>
    </source>
</evidence>
<dbReference type="InterPro" id="IPR016136">
    <property type="entry name" value="DNA_helicase_N/primase_C"/>
</dbReference>
<keyword evidence="1 12" id="KW-0240">DNA-directed RNA polymerase</keyword>
<dbReference type="NCBIfam" id="TIGR01391">
    <property type="entry name" value="dnaG"/>
    <property type="match status" value="1"/>
</dbReference>
<keyword evidence="10 12" id="KW-0238">DNA-binding</keyword>
<dbReference type="SUPFAM" id="SSF57783">
    <property type="entry name" value="Zinc beta-ribbon"/>
    <property type="match status" value="1"/>
</dbReference>
<dbReference type="GO" id="GO:0000428">
    <property type="term" value="C:DNA-directed RNA polymerase complex"/>
    <property type="evidence" value="ECO:0007669"/>
    <property type="project" value="UniProtKB-KW"/>
</dbReference>
<dbReference type="PANTHER" id="PTHR30313:SF2">
    <property type="entry name" value="DNA PRIMASE"/>
    <property type="match status" value="1"/>
</dbReference>
<keyword evidence="7 12" id="KW-0863">Zinc-finger</keyword>
<dbReference type="Gene3D" id="3.90.980.10">
    <property type="entry name" value="DNA primase, catalytic core, N-terminal domain"/>
    <property type="match status" value="1"/>
</dbReference>
<evidence type="ECO:0000256" key="10">
    <source>
        <dbReference type="ARBA" id="ARBA00023125"/>
    </source>
</evidence>
<evidence type="ECO:0000256" key="3">
    <source>
        <dbReference type="ARBA" id="ARBA00022679"/>
    </source>
</evidence>
<dbReference type="PROSITE" id="PS50880">
    <property type="entry name" value="TOPRIM"/>
    <property type="match status" value="1"/>
</dbReference>
<dbReference type="Pfam" id="PF10410">
    <property type="entry name" value="DnaB_bind"/>
    <property type="match status" value="1"/>
</dbReference>
<evidence type="ECO:0000256" key="13">
    <source>
        <dbReference type="PIRNR" id="PIRNR002811"/>
    </source>
</evidence>
<keyword evidence="6 12" id="KW-0479">Metal-binding</keyword>
<evidence type="ECO:0000256" key="8">
    <source>
        <dbReference type="ARBA" id="ARBA00022833"/>
    </source>
</evidence>
<evidence type="ECO:0000313" key="17">
    <source>
        <dbReference type="EMBL" id="PID58242.1"/>
    </source>
</evidence>
<dbReference type="HAMAP" id="MF_00974">
    <property type="entry name" value="DNA_primase_DnaG"/>
    <property type="match status" value="1"/>
</dbReference>
<keyword evidence="9" id="KW-0460">Magnesium</keyword>